<dbReference type="EMBL" id="JAAXPE010000004">
    <property type="protein sequence ID" value="NKY85092.1"/>
    <property type="molecule type" value="Genomic_DNA"/>
</dbReference>
<evidence type="ECO:0000313" key="1">
    <source>
        <dbReference type="EMBL" id="NKY85092.1"/>
    </source>
</evidence>
<proteinExistence type="predicted"/>
<dbReference type="Proteomes" id="UP000523447">
    <property type="component" value="Unassembled WGS sequence"/>
</dbReference>
<dbReference type="RefSeq" id="WP_040719834.1">
    <property type="nucleotide sequence ID" value="NZ_CAWPHS010000034.1"/>
</dbReference>
<evidence type="ECO:0008006" key="3">
    <source>
        <dbReference type="Google" id="ProtNLM"/>
    </source>
</evidence>
<gene>
    <name evidence="1" type="ORF">HGA07_05570</name>
</gene>
<evidence type="ECO:0000313" key="2">
    <source>
        <dbReference type="Proteomes" id="UP000523447"/>
    </source>
</evidence>
<accession>A0A7X6LWB8</accession>
<organism evidence="1 2">
    <name type="scientific">Nocardia veterana</name>
    <dbReference type="NCBI Taxonomy" id="132249"/>
    <lineage>
        <taxon>Bacteria</taxon>
        <taxon>Bacillati</taxon>
        <taxon>Actinomycetota</taxon>
        <taxon>Actinomycetes</taxon>
        <taxon>Mycobacteriales</taxon>
        <taxon>Nocardiaceae</taxon>
        <taxon>Nocardia</taxon>
    </lineage>
</organism>
<reference evidence="1 2" key="1">
    <citation type="submission" date="2020-04" db="EMBL/GenBank/DDBJ databases">
        <title>MicrobeNet Type strains.</title>
        <authorList>
            <person name="Nicholson A.C."/>
        </authorList>
    </citation>
    <scope>NUCLEOTIDE SEQUENCE [LARGE SCALE GENOMIC DNA]</scope>
    <source>
        <strain evidence="1 2">DSM 44445</strain>
    </source>
</reference>
<sequence length="112" mass="12354">MSFVALGFLHVEVSRLQQEWDSAQIRCLARRLGYVLADIVVFADRTDDPVQYLIGAVIALDAEAVIVPSLDHFPGGTVPAELVEITDIVTARPHHTYARWATGAPPDDMPTW</sequence>
<comment type="caution">
    <text evidence="1">The sequence shown here is derived from an EMBL/GenBank/DDBJ whole genome shotgun (WGS) entry which is preliminary data.</text>
</comment>
<protein>
    <recommendedName>
        <fullName evidence="3">Resolvase-like protein</fullName>
    </recommendedName>
</protein>
<keyword evidence="2" id="KW-1185">Reference proteome</keyword>
<name>A0A7X6LWB8_9NOCA</name>
<dbReference type="AlphaFoldDB" id="A0A7X6LWB8"/>